<proteinExistence type="predicted"/>
<evidence type="ECO:0000313" key="7">
    <source>
        <dbReference type="EMBL" id="TYA10017.1"/>
    </source>
</evidence>
<dbReference type="InterPro" id="IPR024674">
    <property type="entry name" value="HpaB/PvcC/4-BUDH_N"/>
</dbReference>
<dbReference type="GO" id="GO:0004497">
    <property type="term" value="F:monooxygenase activity"/>
    <property type="evidence" value="ECO:0007669"/>
    <property type="project" value="UniProtKB-KW"/>
</dbReference>
<dbReference type="SUPFAM" id="SSF47203">
    <property type="entry name" value="Acyl-CoA dehydrogenase C-terminal domain-like"/>
    <property type="match status" value="1"/>
</dbReference>
<dbReference type="EMBL" id="VSDO01000006">
    <property type="protein sequence ID" value="TYA10017.1"/>
    <property type="molecule type" value="Genomic_DNA"/>
</dbReference>
<dbReference type="Proteomes" id="UP000325218">
    <property type="component" value="Unassembled WGS sequence"/>
</dbReference>
<dbReference type="InterPro" id="IPR004925">
    <property type="entry name" value="HpaB/PvcC/4-BUDH"/>
</dbReference>
<evidence type="ECO:0000313" key="8">
    <source>
        <dbReference type="Proteomes" id="UP000325218"/>
    </source>
</evidence>
<evidence type="ECO:0000259" key="6">
    <source>
        <dbReference type="Pfam" id="PF11794"/>
    </source>
</evidence>
<keyword evidence="3" id="KW-0560">Oxidoreductase</keyword>
<dbReference type="Pfam" id="PF11794">
    <property type="entry name" value="HpaB_N"/>
    <property type="match status" value="1"/>
</dbReference>
<sequence length="483" mass="54628">MPVKNGRQYIERIDRQRINLWYQGERVSGPLSEHPAFRGLIRTQADLYDLQCDGEYIERMTYLSPLTGERVGLSYLPPVNADDLVRRRQVTEIWSGRHHGFLGRSPDYMNTALMAFYTAASVLEQSSPDFARNLRDYYAYCRENDITLSHAFVQPLASKWSEPADTEGSIAAKVIETNDKGIVVSGAFIMATQGPTCEEILVFPSPSFSLSEDGNPSAFAFAVPNDLEGITFICRESYARDSAFDHPLSSRFEEMDTFVVLDRVLVSHDRVFFYGDERLFNRLFQEGNFHAYAGHQILSRYIAKTEFLLGLILSLAEEQNAAAELSTTSRIARVMTMLENLRALRLASETTGDTTPNGYYVPGNPPLIAANLQFPEYYEEMIHTIQQLSASNLIMNPLEADLSSAPKQYLEVYLKGVSSSAKERISLFRLAWELGAGPFGGRQSQFERFFFGNAKTTANRMYQSCERQEDYKALVHQLIGRDL</sequence>
<dbReference type="GO" id="GO:0016627">
    <property type="term" value="F:oxidoreductase activity, acting on the CH-CH group of donors"/>
    <property type="evidence" value="ECO:0007669"/>
    <property type="project" value="InterPro"/>
</dbReference>
<evidence type="ECO:0000256" key="2">
    <source>
        <dbReference type="ARBA" id="ARBA00022827"/>
    </source>
</evidence>
<dbReference type="InterPro" id="IPR009100">
    <property type="entry name" value="AcylCoA_DH/oxidase_NM_dom_sf"/>
</dbReference>
<keyword evidence="1" id="KW-0285">Flavoprotein</keyword>
<feature type="binding site" evidence="4">
    <location>
        <position position="192"/>
    </location>
    <ligand>
        <name>FAD</name>
        <dbReference type="ChEBI" id="CHEBI:57692"/>
    </ligand>
</feature>
<dbReference type="PANTHER" id="PTHR36117">
    <property type="entry name" value="4-HYDROXYPHENYLACETATE 3-MONOOXYGENASE-RELATED"/>
    <property type="match status" value="1"/>
</dbReference>
<keyword evidence="7" id="KW-0503">Monooxygenase</keyword>
<dbReference type="Gene3D" id="2.40.110.10">
    <property type="entry name" value="Butyryl-CoA Dehydrogenase, subunit A, domain 2"/>
    <property type="match status" value="1"/>
</dbReference>
<organism evidence="7 8">
    <name type="scientific">Paenibacillus faecis</name>
    <dbReference type="NCBI Taxonomy" id="862114"/>
    <lineage>
        <taxon>Bacteria</taxon>
        <taxon>Bacillati</taxon>
        <taxon>Bacillota</taxon>
        <taxon>Bacilli</taxon>
        <taxon>Bacillales</taxon>
        <taxon>Paenibacillaceae</taxon>
        <taxon>Paenibacillus</taxon>
    </lineage>
</organism>
<evidence type="ECO:0000256" key="3">
    <source>
        <dbReference type="ARBA" id="ARBA00023002"/>
    </source>
</evidence>
<evidence type="ECO:0000259" key="5">
    <source>
        <dbReference type="Pfam" id="PF03241"/>
    </source>
</evidence>
<dbReference type="InterPro" id="IPR036250">
    <property type="entry name" value="AcylCo_DH-like_C"/>
</dbReference>
<accession>A0A5D0CN05</accession>
<dbReference type="PIRSF" id="PIRSF000331">
    <property type="entry name" value="HpaA_HpaB"/>
    <property type="match status" value="1"/>
</dbReference>
<reference evidence="7 8" key="1">
    <citation type="submission" date="2019-08" db="EMBL/GenBank/DDBJ databases">
        <title>Genome sequencing of Paenibacillus faecis DSM 23593(T).</title>
        <authorList>
            <person name="Kook J.-K."/>
            <person name="Park S.-N."/>
            <person name="Lim Y.K."/>
        </authorList>
    </citation>
    <scope>NUCLEOTIDE SEQUENCE [LARGE SCALE GENOMIC DNA]</scope>
    <source>
        <strain evidence="7 8">DSM 23593</strain>
    </source>
</reference>
<feature type="domain" description="HpaB/PvcC/4-BUDH N-terminal" evidence="6">
    <location>
        <begin position="6"/>
        <end position="272"/>
    </location>
</feature>
<evidence type="ECO:0000256" key="1">
    <source>
        <dbReference type="ARBA" id="ARBA00022630"/>
    </source>
</evidence>
<dbReference type="OrthoDB" id="9785230at2"/>
<protein>
    <submittedName>
        <fullName evidence="7">4-hydroxyphenylacetate 3-monooxygenase, oxygenase component</fullName>
    </submittedName>
</protein>
<evidence type="ECO:0000256" key="4">
    <source>
        <dbReference type="PIRSR" id="PIRSR000331-2"/>
    </source>
</evidence>
<dbReference type="Pfam" id="PF03241">
    <property type="entry name" value="HpaB"/>
    <property type="match status" value="1"/>
</dbReference>
<feature type="domain" description="HpaB/PvcC/4-BUDH C-terminal" evidence="5">
    <location>
        <begin position="281"/>
        <end position="479"/>
    </location>
</feature>
<comment type="caution">
    <text evidence="7">The sequence shown here is derived from an EMBL/GenBank/DDBJ whole genome shotgun (WGS) entry which is preliminary data.</text>
</comment>
<gene>
    <name evidence="7" type="ORF">FRY98_25770</name>
</gene>
<dbReference type="Gene3D" id="1.10.3140.10">
    <property type="entry name" value="4-hydroxybutyryl-coa dehydratase, domain 1"/>
    <property type="match status" value="1"/>
</dbReference>
<dbReference type="RefSeq" id="WP_148457588.1">
    <property type="nucleotide sequence ID" value="NZ_VSDO01000006.1"/>
</dbReference>
<dbReference type="InterPro" id="IPR046373">
    <property type="entry name" value="Acyl-CoA_Oxase/DH_mid-dom_sf"/>
</dbReference>
<keyword evidence="2 4" id="KW-0274">FAD</keyword>
<dbReference type="Gene3D" id="1.20.140.10">
    <property type="entry name" value="Butyryl-CoA Dehydrogenase, subunit A, domain 3"/>
    <property type="match status" value="1"/>
</dbReference>
<name>A0A5D0CN05_9BACL</name>
<dbReference type="PANTHER" id="PTHR36117:SF3">
    <property type="entry name" value="4-HYDROXYPHENYLACETATE 3-MONOOXYGENASE-RELATED"/>
    <property type="match status" value="1"/>
</dbReference>
<dbReference type="InterPro" id="IPR024719">
    <property type="entry name" value="HpaB/PvcC/4-BUDH_C"/>
</dbReference>
<keyword evidence="8" id="KW-1185">Reference proteome</keyword>
<dbReference type="SUPFAM" id="SSF56645">
    <property type="entry name" value="Acyl-CoA dehydrogenase NM domain-like"/>
    <property type="match status" value="1"/>
</dbReference>
<dbReference type="AlphaFoldDB" id="A0A5D0CN05"/>